<accession>A0A5N4DBQ2</accession>
<feature type="domain" description="Spermatogenesis-associated protein 1 C-terminal" evidence="2">
    <location>
        <begin position="124"/>
        <end position="254"/>
    </location>
</feature>
<organism evidence="3 4">
    <name type="scientific">Camelus dromedarius</name>
    <name type="common">Dromedary</name>
    <name type="synonym">Arabian camel</name>
    <dbReference type="NCBI Taxonomy" id="9838"/>
    <lineage>
        <taxon>Eukaryota</taxon>
        <taxon>Metazoa</taxon>
        <taxon>Chordata</taxon>
        <taxon>Craniata</taxon>
        <taxon>Vertebrata</taxon>
        <taxon>Euteleostomi</taxon>
        <taxon>Mammalia</taxon>
        <taxon>Eutheria</taxon>
        <taxon>Laurasiatheria</taxon>
        <taxon>Artiodactyla</taxon>
        <taxon>Tylopoda</taxon>
        <taxon>Camelidae</taxon>
        <taxon>Camelus</taxon>
    </lineage>
</organism>
<evidence type="ECO:0000259" key="2">
    <source>
        <dbReference type="Pfam" id="PF15743"/>
    </source>
</evidence>
<feature type="coiled-coil region" evidence="1">
    <location>
        <begin position="112"/>
        <end position="139"/>
    </location>
</feature>
<comment type="caution">
    <text evidence="3">The sequence shown here is derived from an EMBL/GenBank/DDBJ whole genome shotgun (WGS) entry which is preliminary data.</text>
</comment>
<keyword evidence="4" id="KW-1185">Reference proteome</keyword>
<proteinExistence type="predicted"/>
<evidence type="ECO:0000313" key="3">
    <source>
        <dbReference type="EMBL" id="KAB1268532.1"/>
    </source>
</evidence>
<dbReference type="InterPro" id="IPR031478">
    <property type="entry name" value="SPATA1_C"/>
</dbReference>
<dbReference type="EMBL" id="JWIN03000013">
    <property type="protein sequence ID" value="KAB1268532.1"/>
    <property type="molecule type" value="Genomic_DNA"/>
</dbReference>
<reference evidence="3 4" key="1">
    <citation type="journal article" date="2019" name="Mol. Ecol. Resour.">
        <title>Improving Illumina assemblies with Hi-C and long reads: an example with the North African dromedary.</title>
        <authorList>
            <person name="Elbers J.P."/>
            <person name="Rogers M.F."/>
            <person name="Perelman P.L."/>
            <person name="Proskuryakova A.A."/>
            <person name="Serdyukova N.A."/>
            <person name="Johnson W.E."/>
            <person name="Horin P."/>
            <person name="Corander J."/>
            <person name="Murphy D."/>
            <person name="Burger P.A."/>
        </authorList>
    </citation>
    <scope>NUCLEOTIDE SEQUENCE [LARGE SCALE GENOMIC DNA]</scope>
    <source>
        <strain evidence="3">Drom800</strain>
        <tissue evidence="3">Blood</tissue>
    </source>
</reference>
<gene>
    <name evidence="3" type="ORF">Cadr_000014179</name>
</gene>
<name>A0A5N4DBQ2_CAMDR</name>
<sequence>MDEHQHQLGEKPLQVKPRPEKIKWEILNCQDHWKIQIMIIVAAKKVSFFGKMKMIELISLEEKTIRCVILPDRPDFHVCLQISKTEYLTLPDLIDFPSVPCRPVLSPRITDISLLQIEREKIIEQMKQVKEERRYLERIRGELIKKAERLFEQGKLKQYHACDIWKKKYIETKKLTASLEEILTKLREDLELYYKKLLMQLEAREIKMRPKNLANITDSKNYLIIQITEVQHAIDQLKRKLDTDKMKLIIEVKVLCISPNQIIKFILK</sequence>
<dbReference type="PANTHER" id="PTHR14421">
    <property type="entry name" value="SPERMATOGENESIS-ASSOCIATED PROTEIN 1"/>
    <property type="match status" value="1"/>
</dbReference>
<keyword evidence="1" id="KW-0175">Coiled coil</keyword>
<protein>
    <submittedName>
        <fullName evidence="3">Spermatogenesis-associated protein 1</fullName>
    </submittedName>
</protein>
<evidence type="ECO:0000256" key="1">
    <source>
        <dbReference type="SAM" id="Coils"/>
    </source>
</evidence>
<dbReference type="PANTHER" id="PTHR14421:SF3">
    <property type="entry name" value="SPERMATOGENESIS-ASSOCIATED PROTEIN 1"/>
    <property type="match status" value="1"/>
</dbReference>
<dbReference type="Pfam" id="PF15743">
    <property type="entry name" value="SPATA1_C"/>
    <property type="match status" value="1"/>
</dbReference>
<dbReference type="InterPro" id="IPR039062">
    <property type="entry name" value="SPAT1"/>
</dbReference>
<evidence type="ECO:0000313" key="4">
    <source>
        <dbReference type="Proteomes" id="UP000299084"/>
    </source>
</evidence>
<dbReference type="Proteomes" id="UP000299084">
    <property type="component" value="Unassembled WGS sequence"/>
</dbReference>
<dbReference type="AlphaFoldDB" id="A0A5N4DBQ2"/>